<evidence type="ECO:0000313" key="3">
    <source>
        <dbReference type="EMBL" id="ETX12278.1"/>
    </source>
</evidence>
<dbReference type="RefSeq" id="WP_051436038.1">
    <property type="nucleotide sequence ID" value="NZ_JAMB01000001.1"/>
</dbReference>
<keyword evidence="4" id="KW-1185">Reference proteome</keyword>
<keyword evidence="1" id="KW-0732">Signal</keyword>
<organism evidence="3 4">
    <name type="scientific">Marinomonas ushuaiensis DSM 15871</name>
    <dbReference type="NCBI Taxonomy" id="1122207"/>
    <lineage>
        <taxon>Bacteria</taxon>
        <taxon>Pseudomonadati</taxon>
        <taxon>Pseudomonadota</taxon>
        <taxon>Gammaproteobacteria</taxon>
        <taxon>Oceanospirillales</taxon>
        <taxon>Oceanospirillaceae</taxon>
        <taxon>Marinomonas</taxon>
    </lineage>
</organism>
<dbReference type="InterPro" id="IPR051548">
    <property type="entry name" value="Grx-like_ET"/>
</dbReference>
<dbReference type="Pfam" id="PF04784">
    <property type="entry name" value="DUF547"/>
    <property type="match status" value="1"/>
</dbReference>
<dbReference type="GO" id="GO:0009055">
    <property type="term" value="F:electron transfer activity"/>
    <property type="evidence" value="ECO:0007669"/>
    <property type="project" value="TreeGrafter"/>
</dbReference>
<dbReference type="Proteomes" id="UP000054058">
    <property type="component" value="Unassembled WGS sequence"/>
</dbReference>
<dbReference type="PANTHER" id="PTHR34386:SF1">
    <property type="entry name" value="GLUTAREDOXIN-LIKE PROTEIN NRDH"/>
    <property type="match status" value="1"/>
</dbReference>
<name>X7EAY7_9GAMM</name>
<sequence>MKNWLMTLFTIIGLQSAVVNAENAFDHSSWNDLLQQNVHLLNGGQASQVDYQGFADDRTSLKRYLDRLAKVNQTEFDSWPKDDQLAFLINSYNAWTVELILTKWPDLDSIKDLGSLFSSPWSKKIVTLLGEKRSLDEVEHTLIRGSDRYNDPRIHFAVNCASIGCPALANQAFQGDNLDSLLETQTELFLADSSRNRLNGKKLELSSIFKWYREDFEKGWKGYDSLEDFISNYASFISLPERVKTALDNKKVDIKFLDYDWALNKKS</sequence>
<dbReference type="STRING" id="1122207.MUS1_01340"/>
<dbReference type="AlphaFoldDB" id="X7EAY7"/>
<reference evidence="3 4" key="1">
    <citation type="submission" date="2014-01" db="EMBL/GenBank/DDBJ databases">
        <title>Marinomonas ushuaiensis DSM 15871 Genome Sequencing.</title>
        <authorList>
            <person name="Lai Q."/>
            <person name="Shao Z.S."/>
        </authorList>
    </citation>
    <scope>NUCLEOTIDE SEQUENCE [LARGE SCALE GENOMIC DNA]</scope>
    <source>
        <strain evidence="3 4">DSM 15871</strain>
    </source>
</reference>
<gene>
    <name evidence="3" type="ORF">MUS1_01340</name>
</gene>
<feature type="domain" description="DUF547" evidence="2">
    <location>
        <begin position="77"/>
        <end position="190"/>
    </location>
</feature>
<evidence type="ECO:0000259" key="2">
    <source>
        <dbReference type="Pfam" id="PF04784"/>
    </source>
</evidence>
<feature type="chain" id="PRO_5004979563" description="DUF547 domain-containing protein" evidence="1">
    <location>
        <begin position="22"/>
        <end position="267"/>
    </location>
</feature>
<accession>X7EAY7</accession>
<dbReference type="InterPro" id="IPR006869">
    <property type="entry name" value="DUF547"/>
</dbReference>
<dbReference type="PATRIC" id="fig|1122207.3.peg.277"/>
<protein>
    <recommendedName>
        <fullName evidence="2">DUF547 domain-containing protein</fullName>
    </recommendedName>
</protein>
<evidence type="ECO:0000313" key="4">
    <source>
        <dbReference type="Proteomes" id="UP000054058"/>
    </source>
</evidence>
<proteinExistence type="predicted"/>
<dbReference type="EMBL" id="JAMB01000001">
    <property type="protein sequence ID" value="ETX12278.1"/>
    <property type="molecule type" value="Genomic_DNA"/>
</dbReference>
<dbReference type="PANTHER" id="PTHR34386">
    <property type="entry name" value="GLUTAREDOXIN"/>
    <property type="match status" value="1"/>
</dbReference>
<dbReference type="OrthoDB" id="526867at2"/>
<dbReference type="eggNOG" id="COG0398">
    <property type="taxonomic scope" value="Bacteria"/>
</dbReference>
<comment type="caution">
    <text evidence="3">The sequence shown here is derived from an EMBL/GenBank/DDBJ whole genome shotgun (WGS) entry which is preliminary data.</text>
</comment>
<evidence type="ECO:0000256" key="1">
    <source>
        <dbReference type="SAM" id="SignalP"/>
    </source>
</evidence>
<feature type="signal peptide" evidence="1">
    <location>
        <begin position="1"/>
        <end position="21"/>
    </location>
</feature>
<dbReference type="GO" id="GO:0045454">
    <property type="term" value="P:cell redox homeostasis"/>
    <property type="evidence" value="ECO:0007669"/>
    <property type="project" value="TreeGrafter"/>
</dbReference>